<reference evidence="2 3" key="1">
    <citation type="submission" date="2023-07" db="EMBL/GenBank/DDBJ databases">
        <title>Comparative genomics of wheat-associated soil bacteria to identify genetic determinants of phenazine resistance.</title>
        <authorList>
            <person name="Mouncey N."/>
        </authorList>
    </citation>
    <scope>NUCLEOTIDE SEQUENCE [LARGE SCALE GENOMIC DNA]</scope>
    <source>
        <strain evidence="2 3">W1I3</strain>
    </source>
</reference>
<evidence type="ECO:0000259" key="1">
    <source>
        <dbReference type="Pfam" id="PF00135"/>
    </source>
</evidence>
<keyword evidence="2" id="KW-0378">Hydrolase</keyword>
<feature type="domain" description="Carboxylesterase type B" evidence="1">
    <location>
        <begin position="18"/>
        <end position="317"/>
    </location>
</feature>
<dbReference type="EC" id="3.1.1.-" evidence="2"/>
<sequence>MCNAWFVSSEPTFNPPCGPVTGWRDGDVVRATGIPYARAARFQPPVPVAGWTKPFAATSPAPACPQGPVPFLDDVLGTRYGELPGSEDCQNLSITMPADLAPGELLPVMVWIHGGSYTTGSGDLAIFDPAVLVAENRVVVVSVTYRLGLFGFLATHSGRPGNLGLLDQLEAFRWVQRNVAAFGGDPGRVTAFGQSAGGDAIAHLMATPEAPQLFQRAIVQSAPLGISRGRAKMNHAMGIAAETVTEKTPAMDVVEREDHVAQVARKFGMLAAMPFGTQYGHAPLPEEPEIEAAWNRSAPGIEVLIGHTSEEARLFLPRSPYLSRLARVPVAGAAAVRAIDWIVTETVYGRAARRFARRHAGAGGKAHRYVLNWHASGNIFGAAHTIDLPLLFGNRTTWDGVGLIAGAGWEDVDDVGRQVRSLWAAFARGDSLGERGGIPGALRYRAEHKGAGIRQIVRAPATVFRMASTRMSWRWK</sequence>
<name>A0ABU0PN46_9MICC</name>
<comment type="caution">
    <text evidence="2">The sequence shown here is derived from an EMBL/GenBank/DDBJ whole genome shotgun (WGS) entry which is preliminary data.</text>
</comment>
<accession>A0ABU0PN46</accession>
<dbReference type="GO" id="GO:0016787">
    <property type="term" value="F:hydrolase activity"/>
    <property type="evidence" value="ECO:0007669"/>
    <property type="project" value="UniProtKB-KW"/>
</dbReference>
<dbReference type="Gene3D" id="3.40.50.1820">
    <property type="entry name" value="alpha/beta hydrolase"/>
    <property type="match status" value="1"/>
</dbReference>
<dbReference type="EMBL" id="JAUSXB010000001">
    <property type="protein sequence ID" value="MDQ0675363.1"/>
    <property type="molecule type" value="Genomic_DNA"/>
</dbReference>
<proteinExistence type="predicted"/>
<dbReference type="InterPro" id="IPR029058">
    <property type="entry name" value="AB_hydrolase_fold"/>
</dbReference>
<keyword evidence="3" id="KW-1185">Reference proteome</keyword>
<dbReference type="InterPro" id="IPR050309">
    <property type="entry name" value="Type-B_Carboxylest/Lipase"/>
</dbReference>
<dbReference type="SUPFAM" id="SSF53474">
    <property type="entry name" value="alpha/beta-Hydrolases"/>
    <property type="match status" value="1"/>
</dbReference>
<dbReference type="PANTHER" id="PTHR11559">
    <property type="entry name" value="CARBOXYLESTERASE"/>
    <property type="match status" value="1"/>
</dbReference>
<protein>
    <submittedName>
        <fullName evidence="2">Para-nitrobenzyl esterase</fullName>
        <ecNumber evidence="2">3.1.1.-</ecNumber>
    </submittedName>
</protein>
<organism evidence="2 3">
    <name type="scientific">Pseudarthrobacter siccitolerans</name>
    <dbReference type="NCBI Taxonomy" id="861266"/>
    <lineage>
        <taxon>Bacteria</taxon>
        <taxon>Bacillati</taxon>
        <taxon>Actinomycetota</taxon>
        <taxon>Actinomycetes</taxon>
        <taxon>Micrococcales</taxon>
        <taxon>Micrococcaceae</taxon>
        <taxon>Pseudarthrobacter</taxon>
    </lineage>
</organism>
<evidence type="ECO:0000313" key="3">
    <source>
        <dbReference type="Proteomes" id="UP001236806"/>
    </source>
</evidence>
<evidence type="ECO:0000313" key="2">
    <source>
        <dbReference type="EMBL" id="MDQ0675363.1"/>
    </source>
</evidence>
<dbReference type="Pfam" id="PF00135">
    <property type="entry name" value="COesterase"/>
    <property type="match status" value="1"/>
</dbReference>
<dbReference type="InterPro" id="IPR002018">
    <property type="entry name" value="CarbesteraseB"/>
</dbReference>
<dbReference type="Proteomes" id="UP001236806">
    <property type="component" value="Unassembled WGS sequence"/>
</dbReference>
<gene>
    <name evidence="2" type="ORF">QFZ36_002924</name>
</gene>